<organism evidence="2 3">
    <name type="scientific">Colletotrichum paranaense</name>
    <dbReference type="NCBI Taxonomy" id="1914294"/>
    <lineage>
        <taxon>Eukaryota</taxon>
        <taxon>Fungi</taxon>
        <taxon>Dikarya</taxon>
        <taxon>Ascomycota</taxon>
        <taxon>Pezizomycotina</taxon>
        <taxon>Sordariomycetes</taxon>
        <taxon>Hypocreomycetidae</taxon>
        <taxon>Glomerellales</taxon>
        <taxon>Glomerellaceae</taxon>
        <taxon>Colletotrichum</taxon>
        <taxon>Colletotrichum acutatum species complex</taxon>
    </lineage>
</organism>
<proteinExistence type="predicted"/>
<comment type="caution">
    <text evidence="2">The sequence shown here is derived from an EMBL/GenBank/DDBJ whole genome shotgun (WGS) entry which is preliminary data.</text>
</comment>
<gene>
    <name evidence="2" type="ORF">CPAR01_15068</name>
</gene>
<dbReference type="EMBL" id="MOPA01000017">
    <property type="protein sequence ID" value="KAK1521545.1"/>
    <property type="molecule type" value="Genomic_DNA"/>
</dbReference>
<dbReference type="RefSeq" id="XP_060342243.1">
    <property type="nucleotide sequence ID" value="XM_060499318.1"/>
</dbReference>
<protein>
    <submittedName>
        <fullName evidence="2">Uncharacterized protein</fullName>
    </submittedName>
</protein>
<feature type="compositionally biased region" description="Basic and acidic residues" evidence="1">
    <location>
        <begin position="99"/>
        <end position="114"/>
    </location>
</feature>
<evidence type="ECO:0000313" key="2">
    <source>
        <dbReference type="EMBL" id="KAK1521545.1"/>
    </source>
</evidence>
<reference evidence="2 3" key="1">
    <citation type="submission" date="2016-10" db="EMBL/GenBank/DDBJ databases">
        <title>The genome sequence of Colletotrichum fioriniae PJ7.</title>
        <authorList>
            <person name="Baroncelli R."/>
        </authorList>
    </citation>
    <scope>NUCLEOTIDE SEQUENCE [LARGE SCALE GENOMIC DNA]</scope>
    <source>
        <strain evidence="2 3">IMI 384185</strain>
    </source>
</reference>
<sequence length="144" mass="16135">MPKPTTVKTAVWYCVSSETHSSSSLGLILLLTNSPLSAQLLLWPAQLQDRCLLSLLLPPEVLWVHDNDDQDSGWSISPTPMTGALGDTSFNFTATSRNGDYHRQETFRQQEGEKVPLQGPQGRKTRETEKDRKGKKGNRRIETI</sequence>
<keyword evidence="3" id="KW-1185">Reference proteome</keyword>
<feature type="region of interest" description="Disordered" evidence="1">
    <location>
        <begin position="74"/>
        <end position="144"/>
    </location>
</feature>
<name>A0ABQ9S0P7_9PEZI</name>
<feature type="compositionally biased region" description="Polar residues" evidence="1">
    <location>
        <begin position="88"/>
        <end position="98"/>
    </location>
</feature>
<evidence type="ECO:0000256" key="1">
    <source>
        <dbReference type="SAM" id="MobiDB-lite"/>
    </source>
</evidence>
<dbReference type="GeneID" id="85383217"/>
<evidence type="ECO:0000313" key="3">
    <source>
        <dbReference type="Proteomes" id="UP001241169"/>
    </source>
</evidence>
<accession>A0ABQ9S0P7</accession>
<dbReference type="Proteomes" id="UP001241169">
    <property type="component" value="Unassembled WGS sequence"/>
</dbReference>